<evidence type="ECO:0000313" key="1">
    <source>
        <dbReference type="EMBL" id="KAF6718982.1"/>
    </source>
</evidence>
<gene>
    <name evidence="1" type="ORF">FQA47_015073</name>
</gene>
<protein>
    <submittedName>
        <fullName evidence="1">Uncharacterized protein</fullName>
    </submittedName>
</protein>
<dbReference type="Proteomes" id="UP000646548">
    <property type="component" value="Unassembled WGS sequence"/>
</dbReference>
<dbReference type="EMBL" id="WKFB01000661">
    <property type="protein sequence ID" value="KAF6718982.1"/>
    <property type="molecule type" value="Genomic_DNA"/>
</dbReference>
<organism evidence="1 2">
    <name type="scientific">Oryzias melastigma</name>
    <name type="common">Marine medaka</name>
    <dbReference type="NCBI Taxonomy" id="30732"/>
    <lineage>
        <taxon>Eukaryota</taxon>
        <taxon>Metazoa</taxon>
        <taxon>Chordata</taxon>
        <taxon>Craniata</taxon>
        <taxon>Vertebrata</taxon>
        <taxon>Euteleostomi</taxon>
        <taxon>Actinopterygii</taxon>
        <taxon>Neopterygii</taxon>
        <taxon>Teleostei</taxon>
        <taxon>Neoteleostei</taxon>
        <taxon>Acanthomorphata</taxon>
        <taxon>Ovalentaria</taxon>
        <taxon>Atherinomorphae</taxon>
        <taxon>Beloniformes</taxon>
        <taxon>Adrianichthyidae</taxon>
        <taxon>Oryziinae</taxon>
        <taxon>Oryzias</taxon>
    </lineage>
</organism>
<reference evidence="1" key="1">
    <citation type="journal article" name="BMC Genomics">
        <title>Long-read sequencing and de novo genome assembly of marine medaka (Oryzias melastigma).</title>
        <authorList>
            <person name="Liang P."/>
            <person name="Saqib H.S.A."/>
            <person name="Ni X."/>
            <person name="Shen Y."/>
        </authorList>
    </citation>
    <scope>NUCLEOTIDE SEQUENCE</scope>
    <source>
        <strain evidence="1">Bigg-433</strain>
    </source>
</reference>
<accession>A0A834F5L0</accession>
<sequence>MTGEVTNSDEDGGSVISRRSRRIVSEQRRSFDLQRVLCWFTGFHAWRGRSVSGRGGALTAASHRDPVCVEMSRIKTDDPEDKWRDNEAPVELIQLNKPQCNERKEF</sequence>
<name>A0A834F5L0_ORYME</name>
<proteinExistence type="predicted"/>
<dbReference type="AlphaFoldDB" id="A0A834F5L0"/>
<comment type="caution">
    <text evidence="1">The sequence shown here is derived from an EMBL/GenBank/DDBJ whole genome shotgun (WGS) entry which is preliminary data.</text>
</comment>
<evidence type="ECO:0000313" key="2">
    <source>
        <dbReference type="Proteomes" id="UP000646548"/>
    </source>
</evidence>